<comment type="similarity">
    <text evidence="6">Belongs to the methyltransferase superfamily. RsmI family.</text>
</comment>
<dbReference type="InterPro" id="IPR014776">
    <property type="entry name" value="4pyrrole_Mease_sub2"/>
</dbReference>
<name>A0A3N4UE46_9BURK</name>
<evidence type="ECO:0000256" key="4">
    <source>
        <dbReference type="ARBA" id="ARBA00022679"/>
    </source>
</evidence>
<dbReference type="AlphaFoldDB" id="A0A3N4UE46"/>
<dbReference type="SUPFAM" id="SSF53790">
    <property type="entry name" value="Tetrapyrrole methylase"/>
    <property type="match status" value="1"/>
</dbReference>
<dbReference type="Gene3D" id="3.30.950.10">
    <property type="entry name" value="Methyltransferase, Cobalt-precorrin-4 Transmethylase, Domain 2"/>
    <property type="match status" value="1"/>
</dbReference>
<dbReference type="InterPro" id="IPR018063">
    <property type="entry name" value="SAM_MeTrfase_RsmI_CS"/>
</dbReference>
<keyword evidence="1 6" id="KW-0963">Cytoplasm</keyword>
<dbReference type="FunFam" id="3.40.1010.10:FF:000007">
    <property type="entry name" value="Ribosomal RNA small subunit methyltransferase I"/>
    <property type="match status" value="1"/>
</dbReference>
<accession>A0A3N4UE46</accession>
<dbReference type="NCBIfam" id="TIGR00096">
    <property type="entry name" value="16S rRNA (cytidine(1402)-2'-O)-methyltransferase"/>
    <property type="match status" value="1"/>
</dbReference>
<dbReference type="CDD" id="cd11648">
    <property type="entry name" value="RsmI"/>
    <property type="match status" value="1"/>
</dbReference>
<reference evidence="9 10" key="1">
    <citation type="submission" date="2018-11" db="EMBL/GenBank/DDBJ databases">
        <title>Genomic Encyclopedia of Type Strains, Phase IV (KMG-IV): sequencing the most valuable type-strain genomes for metagenomic binning, comparative biology and taxonomic classification.</title>
        <authorList>
            <person name="Goeker M."/>
        </authorList>
    </citation>
    <scope>NUCLEOTIDE SEQUENCE [LARGE SCALE GENOMIC DNA]</scope>
    <source>
        <strain evidence="9 10">DSM 101684</strain>
    </source>
</reference>
<dbReference type="InterPro" id="IPR000878">
    <property type="entry name" value="4pyrrol_Mease"/>
</dbReference>
<dbReference type="GO" id="GO:0046872">
    <property type="term" value="F:metal ion binding"/>
    <property type="evidence" value="ECO:0007669"/>
    <property type="project" value="InterPro"/>
</dbReference>
<dbReference type="InterPro" id="IPR035996">
    <property type="entry name" value="4pyrrol_Methylase_sf"/>
</dbReference>
<evidence type="ECO:0000256" key="5">
    <source>
        <dbReference type="ARBA" id="ARBA00022691"/>
    </source>
</evidence>
<evidence type="ECO:0000313" key="9">
    <source>
        <dbReference type="EMBL" id="RPE66725.1"/>
    </source>
</evidence>
<dbReference type="Pfam" id="PF23016">
    <property type="entry name" value="RsmI_C"/>
    <property type="match status" value="1"/>
</dbReference>
<keyword evidence="5 6" id="KW-0949">S-adenosyl-L-methionine</keyword>
<dbReference type="OrthoDB" id="9809084at2"/>
<dbReference type="EMBL" id="RKQL01000004">
    <property type="protein sequence ID" value="RPE66725.1"/>
    <property type="molecule type" value="Genomic_DNA"/>
</dbReference>
<dbReference type="GO" id="GO:0005524">
    <property type="term" value="F:ATP binding"/>
    <property type="evidence" value="ECO:0007669"/>
    <property type="project" value="UniProtKB-UniRule"/>
</dbReference>
<dbReference type="PROSITE" id="PS50975">
    <property type="entry name" value="ATP_GRASP"/>
    <property type="match status" value="1"/>
</dbReference>
<keyword evidence="7" id="KW-0547">Nucleotide-binding</keyword>
<comment type="catalytic activity">
    <reaction evidence="6">
        <text>cytidine(1402) in 16S rRNA + S-adenosyl-L-methionine = 2'-O-methylcytidine(1402) in 16S rRNA + S-adenosyl-L-homocysteine + H(+)</text>
        <dbReference type="Rhea" id="RHEA:42924"/>
        <dbReference type="Rhea" id="RHEA-COMP:10285"/>
        <dbReference type="Rhea" id="RHEA-COMP:10286"/>
        <dbReference type="ChEBI" id="CHEBI:15378"/>
        <dbReference type="ChEBI" id="CHEBI:57856"/>
        <dbReference type="ChEBI" id="CHEBI:59789"/>
        <dbReference type="ChEBI" id="CHEBI:74495"/>
        <dbReference type="ChEBI" id="CHEBI:82748"/>
        <dbReference type="EC" id="2.1.1.198"/>
    </reaction>
</comment>
<evidence type="ECO:0000256" key="3">
    <source>
        <dbReference type="ARBA" id="ARBA00022603"/>
    </source>
</evidence>
<dbReference type="GO" id="GO:0070677">
    <property type="term" value="F:rRNA (cytosine-2'-O-)-methyltransferase activity"/>
    <property type="evidence" value="ECO:0007669"/>
    <property type="project" value="UniProtKB-UniRule"/>
</dbReference>
<dbReference type="GO" id="GO:0005737">
    <property type="term" value="C:cytoplasm"/>
    <property type="evidence" value="ECO:0007669"/>
    <property type="project" value="UniProtKB-SubCell"/>
</dbReference>
<evidence type="ECO:0000259" key="8">
    <source>
        <dbReference type="PROSITE" id="PS50975"/>
    </source>
</evidence>
<keyword evidence="3 6" id="KW-0489">Methyltransferase</keyword>
<comment type="function">
    <text evidence="6">Catalyzes the 2'-O-methylation of the ribose of cytidine 1402 (C1402) in 16S rRNA.</text>
</comment>
<organism evidence="9 10">
    <name type="scientific">Tibeticola sediminis</name>
    <dbReference type="NCBI Taxonomy" id="1917811"/>
    <lineage>
        <taxon>Bacteria</taxon>
        <taxon>Pseudomonadati</taxon>
        <taxon>Pseudomonadota</taxon>
        <taxon>Betaproteobacteria</taxon>
        <taxon>Burkholderiales</taxon>
        <taxon>Comamonadaceae</taxon>
        <taxon>Tibeticola</taxon>
    </lineage>
</organism>
<keyword evidence="4 6" id="KW-0808">Transferase</keyword>
<protein>
    <recommendedName>
        <fullName evidence="6">Ribosomal RNA small subunit methyltransferase I</fullName>
        <ecNumber evidence="6">2.1.1.198</ecNumber>
    </recommendedName>
    <alternativeName>
        <fullName evidence="6">16S rRNA 2'-O-ribose C1402 methyltransferase</fullName>
    </alternativeName>
    <alternativeName>
        <fullName evidence="6">rRNA (cytidine-2'-O-)-methyltransferase RsmI</fullName>
    </alternativeName>
</protein>
<dbReference type="PIRSF" id="PIRSF005917">
    <property type="entry name" value="MTase_YraL"/>
    <property type="match status" value="1"/>
</dbReference>
<dbReference type="PANTHER" id="PTHR46111:SF1">
    <property type="entry name" value="RIBOSOMAL RNA SMALL SUBUNIT METHYLTRANSFERASE I"/>
    <property type="match status" value="1"/>
</dbReference>
<dbReference type="HAMAP" id="MF_01877">
    <property type="entry name" value="16SrRNA_methyltr_I"/>
    <property type="match status" value="1"/>
</dbReference>
<dbReference type="InterPro" id="IPR011761">
    <property type="entry name" value="ATP-grasp"/>
</dbReference>
<feature type="domain" description="ATP-grasp" evidence="8">
    <location>
        <begin position="66"/>
        <end position="280"/>
    </location>
</feature>
<dbReference type="EC" id="2.1.1.198" evidence="6"/>
<sequence length="305" mass="32153">MSATVSANFAPARAAAEAAAVGQQHPGGVLYIVATPIGNLADISLRALHLLAQADAVACEDTRHTRSLLRAWGLERPSPSLLAVHEHNEAEAAQAVVERLREGQRVAYVSDAGTPGISDPGARLAAAVRDAGLRVVPLPGASSITTALSAAGVTGDGRFVFEGFLPTKPGERAAALQALLTEPRAVVLLEAPHRIAALAQALQIFGARPVTLARELTKQFEDIATLPAQELAAWLSADPNRQRGEFVIVLHPAPQAERALDEPLRVLRLLLAELPLKTAVRLAAEITGAPRNTLYDAALRLRAEC</sequence>
<dbReference type="Gene3D" id="3.40.1010.10">
    <property type="entry name" value="Cobalt-precorrin-4 Transmethylase, Domain 1"/>
    <property type="match status" value="1"/>
</dbReference>
<gene>
    <name evidence="6" type="primary">rsmI</name>
    <name evidence="9" type="ORF">EDC62_1797</name>
</gene>
<keyword evidence="7" id="KW-0067">ATP-binding</keyword>
<comment type="subcellular location">
    <subcellularLocation>
        <location evidence="6">Cytoplasm</location>
    </subcellularLocation>
</comment>
<evidence type="ECO:0000256" key="7">
    <source>
        <dbReference type="PROSITE-ProRule" id="PRU00409"/>
    </source>
</evidence>
<evidence type="ECO:0000313" key="10">
    <source>
        <dbReference type="Proteomes" id="UP000272193"/>
    </source>
</evidence>
<evidence type="ECO:0000256" key="6">
    <source>
        <dbReference type="HAMAP-Rule" id="MF_01877"/>
    </source>
</evidence>
<dbReference type="Proteomes" id="UP000272193">
    <property type="component" value="Unassembled WGS sequence"/>
</dbReference>
<dbReference type="Pfam" id="PF00590">
    <property type="entry name" value="TP_methylase"/>
    <property type="match status" value="1"/>
</dbReference>
<evidence type="ECO:0000256" key="1">
    <source>
        <dbReference type="ARBA" id="ARBA00022490"/>
    </source>
</evidence>
<dbReference type="InterPro" id="IPR053910">
    <property type="entry name" value="RsmI_HTH"/>
</dbReference>
<dbReference type="PROSITE" id="PS01296">
    <property type="entry name" value="RSMI"/>
    <property type="match status" value="1"/>
</dbReference>
<dbReference type="PANTHER" id="PTHR46111">
    <property type="entry name" value="RIBOSOMAL RNA SMALL SUBUNIT METHYLTRANSFERASE I"/>
    <property type="match status" value="1"/>
</dbReference>
<evidence type="ECO:0000256" key="2">
    <source>
        <dbReference type="ARBA" id="ARBA00022552"/>
    </source>
</evidence>
<keyword evidence="2 6" id="KW-0698">rRNA processing</keyword>
<proteinExistence type="inferred from homology"/>
<dbReference type="InterPro" id="IPR014777">
    <property type="entry name" value="4pyrrole_Mease_sub1"/>
</dbReference>
<keyword evidence="10" id="KW-1185">Reference proteome</keyword>
<dbReference type="InterPro" id="IPR008189">
    <property type="entry name" value="rRNA_ssu_MeTfrase_I"/>
</dbReference>
<dbReference type="RefSeq" id="WP_124222831.1">
    <property type="nucleotide sequence ID" value="NZ_RKQL01000004.1"/>
</dbReference>
<comment type="caution">
    <text evidence="9">The sequence shown here is derived from an EMBL/GenBank/DDBJ whole genome shotgun (WGS) entry which is preliminary data.</text>
</comment>